<accession>F4QJA0</accession>
<keyword evidence="7 10" id="KW-0472">Membrane</keyword>
<dbReference type="HOGENOM" id="CLU_400564_0_0_5"/>
<feature type="chain" id="PRO_5003320904" evidence="12">
    <location>
        <begin position="22"/>
        <end position="661"/>
    </location>
</feature>
<dbReference type="RefSeq" id="WP_006271099.1">
    <property type="nucleotide sequence ID" value="NZ_GL883077.1"/>
</dbReference>
<evidence type="ECO:0000256" key="6">
    <source>
        <dbReference type="ARBA" id="ARBA00023077"/>
    </source>
</evidence>
<dbReference type="InterPro" id="IPR036942">
    <property type="entry name" value="Beta-barrel_TonB_sf"/>
</dbReference>
<evidence type="ECO:0000256" key="5">
    <source>
        <dbReference type="ARBA" id="ARBA00022729"/>
    </source>
</evidence>
<dbReference type="Gene3D" id="2.40.170.20">
    <property type="entry name" value="TonB-dependent receptor, beta-barrel domain"/>
    <property type="match status" value="1"/>
</dbReference>
<dbReference type="SUPFAM" id="SSF56935">
    <property type="entry name" value="Porins"/>
    <property type="match status" value="1"/>
</dbReference>
<evidence type="ECO:0000256" key="12">
    <source>
        <dbReference type="SAM" id="SignalP"/>
    </source>
</evidence>
<keyword evidence="6 11" id="KW-0798">TonB box</keyword>
<dbReference type="EMBL" id="GL883077">
    <property type="protein sequence ID" value="EGF91931.1"/>
    <property type="molecule type" value="Genomic_DNA"/>
</dbReference>
<dbReference type="PANTHER" id="PTHR30069:SF29">
    <property type="entry name" value="HEMOGLOBIN AND HEMOGLOBIN-HAPTOGLOBIN-BINDING PROTEIN 1-RELATED"/>
    <property type="match status" value="1"/>
</dbReference>
<evidence type="ECO:0000256" key="1">
    <source>
        <dbReference type="ARBA" id="ARBA00004571"/>
    </source>
</evidence>
<feature type="domain" description="TonB-dependent receptor plug" evidence="14">
    <location>
        <begin position="53"/>
        <end position="160"/>
    </location>
</feature>
<evidence type="ECO:0000313" key="16">
    <source>
        <dbReference type="Proteomes" id="UP000006512"/>
    </source>
</evidence>
<evidence type="ECO:0000256" key="2">
    <source>
        <dbReference type="ARBA" id="ARBA00022448"/>
    </source>
</evidence>
<dbReference type="Gene3D" id="2.170.130.10">
    <property type="entry name" value="TonB-dependent receptor, plug domain"/>
    <property type="match status" value="1"/>
</dbReference>
<sequence>MRKFTSLLTAAVAALPFIAGAAGAQSIDYGSLQDLFGEPVTTSATGSPQRSTEVPVDMTIISAEDIKRSGAHDLQTLISRVPGIDVLNWSTYGADVGVRGYNQAMSPRLLVLVNGRQVYLDHYGYTAWQTIPVQLSEIRQIEVVKGPNSALFGFNAVSGVVNIITYNPKYDTVSGGSVSAGSRNRAEASLVQTFRLSPKIAARLSAGASKADEWDNSFGAPSYRPEASRANVNLDTVISLTEKTELRFETSWSNTQSNDAVSNYDMSETKYRTGSVKLDLTSDTPVGLVTATAYRNTLKSNTNVAGPVPLDNTISVVSLQDLFKRGKHTFRFGVEFRQNEMPTTPLTGGEVSYTVMAPSAMWNWAISDTLSTAVAIRSDNVKLKRTGSFPAGFPMADNANWDRDISELSYNAGAVWRISDKDTLRVMTAKGVQAPTLIELGGFQLISGPIAVMGNPTIEPTIVKNSEISYDRTFTSVKLGVKLFTQTSDNVKGQPSSTAFYQYPTLTTYPALSWLNVADSEMTGFELSASGKLGEAFHWSADYTATDIEDEAYPTRNLTELRAAFGRMSPESRANLNVGWSGSKWTIDAYLHHTDDFDTFAPETYAVTTIPAHLTLAANVNYTLTDSMTVSLSGQNLGNAKIQTAAYRVPSTVFLSLTKRW</sequence>
<reference evidence="16" key="1">
    <citation type="submission" date="2011-03" db="EMBL/GenBank/DDBJ databases">
        <title>Draft genome sequence of Brevundimonas diminuta.</title>
        <authorList>
            <person name="Brown P.J.B."/>
            <person name="Buechlein A."/>
            <person name="Hemmerich C."/>
            <person name="Brun Y.V."/>
        </authorList>
    </citation>
    <scope>NUCLEOTIDE SEQUENCE [LARGE SCALE GENOMIC DNA]</scope>
    <source>
        <strain evidence="16">C19</strain>
    </source>
</reference>
<name>F4QJA0_9CAUL</name>
<keyword evidence="16" id="KW-1185">Reference proteome</keyword>
<dbReference type="GO" id="GO:0044718">
    <property type="term" value="P:siderophore transmembrane transport"/>
    <property type="evidence" value="ECO:0007669"/>
    <property type="project" value="TreeGrafter"/>
</dbReference>
<evidence type="ECO:0000256" key="8">
    <source>
        <dbReference type="ARBA" id="ARBA00023170"/>
    </source>
</evidence>
<organism evidence="15 16">
    <name type="scientific">Asticcacaulis biprosthecium C19</name>
    <dbReference type="NCBI Taxonomy" id="715226"/>
    <lineage>
        <taxon>Bacteria</taxon>
        <taxon>Pseudomonadati</taxon>
        <taxon>Pseudomonadota</taxon>
        <taxon>Alphaproteobacteria</taxon>
        <taxon>Caulobacterales</taxon>
        <taxon>Caulobacteraceae</taxon>
        <taxon>Asticcacaulis</taxon>
    </lineage>
</organism>
<evidence type="ECO:0000313" key="15">
    <source>
        <dbReference type="EMBL" id="EGF91931.1"/>
    </source>
</evidence>
<keyword evidence="2 10" id="KW-0813">Transport</keyword>
<evidence type="ECO:0000256" key="11">
    <source>
        <dbReference type="RuleBase" id="RU003357"/>
    </source>
</evidence>
<evidence type="ECO:0000259" key="13">
    <source>
        <dbReference type="Pfam" id="PF00593"/>
    </source>
</evidence>
<evidence type="ECO:0000256" key="10">
    <source>
        <dbReference type="PROSITE-ProRule" id="PRU01360"/>
    </source>
</evidence>
<keyword evidence="8 15" id="KW-0675">Receptor</keyword>
<dbReference type="PROSITE" id="PS52016">
    <property type="entry name" value="TONB_DEPENDENT_REC_3"/>
    <property type="match status" value="1"/>
</dbReference>
<dbReference type="InterPro" id="IPR037066">
    <property type="entry name" value="Plug_dom_sf"/>
</dbReference>
<dbReference type="Proteomes" id="UP000006512">
    <property type="component" value="Unassembled WGS sequence"/>
</dbReference>
<dbReference type="InterPro" id="IPR012910">
    <property type="entry name" value="Plug_dom"/>
</dbReference>
<dbReference type="InterPro" id="IPR039426">
    <property type="entry name" value="TonB-dep_rcpt-like"/>
</dbReference>
<proteinExistence type="inferred from homology"/>
<feature type="domain" description="TonB-dependent receptor-like beta-barrel" evidence="13">
    <location>
        <begin position="243"/>
        <end position="637"/>
    </location>
</feature>
<keyword evidence="9 10" id="KW-0998">Cell outer membrane</keyword>
<evidence type="ECO:0000256" key="4">
    <source>
        <dbReference type="ARBA" id="ARBA00022692"/>
    </source>
</evidence>
<dbReference type="Pfam" id="PF00593">
    <property type="entry name" value="TonB_dep_Rec_b-barrel"/>
    <property type="match status" value="1"/>
</dbReference>
<protein>
    <submittedName>
        <fullName evidence="15">TonB-dependent Receptor Plug domain protein</fullName>
    </submittedName>
</protein>
<dbReference type="OrthoDB" id="9760333at2"/>
<gene>
    <name evidence="15" type="ORF">ABI_03630</name>
</gene>
<dbReference type="PANTHER" id="PTHR30069">
    <property type="entry name" value="TONB-DEPENDENT OUTER MEMBRANE RECEPTOR"/>
    <property type="match status" value="1"/>
</dbReference>
<dbReference type="InterPro" id="IPR000531">
    <property type="entry name" value="Beta-barrel_TonB"/>
</dbReference>
<dbReference type="GO" id="GO:0015344">
    <property type="term" value="F:siderophore uptake transmembrane transporter activity"/>
    <property type="evidence" value="ECO:0007669"/>
    <property type="project" value="TreeGrafter"/>
</dbReference>
<keyword evidence="4 10" id="KW-0812">Transmembrane</keyword>
<dbReference type="Pfam" id="PF07715">
    <property type="entry name" value="Plug"/>
    <property type="match status" value="1"/>
</dbReference>
<feature type="signal peptide" evidence="12">
    <location>
        <begin position="1"/>
        <end position="21"/>
    </location>
</feature>
<evidence type="ECO:0000256" key="9">
    <source>
        <dbReference type="ARBA" id="ARBA00023237"/>
    </source>
</evidence>
<comment type="subcellular location">
    <subcellularLocation>
        <location evidence="1 10">Cell outer membrane</location>
        <topology evidence="1 10">Multi-pass membrane protein</topology>
    </subcellularLocation>
</comment>
<dbReference type="eggNOG" id="COG4771">
    <property type="taxonomic scope" value="Bacteria"/>
</dbReference>
<evidence type="ECO:0000256" key="3">
    <source>
        <dbReference type="ARBA" id="ARBA00022452"/>
    </source>
</evidence>
<keyword evidence="5 12" id="KW-0732">Signal</keyword>
<dbReference type="STRING" id="715226.ABI_03630"/>
<comment type="similarity">
    <text evidence="10 11">Belongs to the TonB-dependent receptor family.</text>
</comment>
<evidence type="ECO:0000259" key="14">
    <source>
        <dbReference type="Pfam" id="PF07715"/>
    </source>
</evidence>
<dbReference type="AlphaFoldDB" id="F4QJA0"/>
<evidence type="ECO:0000256" key="7">
    <source>
        <dbReference type="ARBA" id="ARBA00023136"/>
    </source>
</evidence>
<dbReference type="GO" id="GO:0009279">
    <property type="term" value="C:cell outer membrane"/>
    <property type="evidence" value="ECO:0007669"/>
    <property type="project" value="UniProtKB-SubCell"/>
</dbReference>
<keyword evidence="3 10" id="KW-1134">Transmembrane beta strand</keyword>